<gene>
    <name evidence="8" type="ORF">BST23_00945</name>
</gene>
<proteinExistence type="inferred from homology"/>
<evidence type="ECO:0000256" key="6">
    <source>
        <dbReference type="RuleBase" id="RU361157"/>
    </source>
</evidence>
<dbReference type="GO" id="GO:0046677">
    <property type="term" value="P:response to antibiotic"/>
    <property type="evidence" value="ECO:0007669"/>
    <property type="project" value="UniProtKB-KW"/>
</dbReference>
<evidence type="ECO:0000313" key="8">
    <source>
        <dbReference type="EMBL" id="ORA69255.1"/>
    </source>
</evidence>
<name>A0A1X0DA13_9MYCO</name>
<reference evidence="8 9" key="1">
    <citation type="submission" date="2017-02" db="EMBL/GenBank/DDBJ databases">
        <title>The new phylogeny of genus Mycobacterium.</title>
        <authorList>
            <person name="Tortoli E."/>
            <person name="Trovato A."/>
            <person name="Cirillo D.M."/>
        </authorList>
    </citation>
    <scope>NUCLEOTIDE SEQUENCE [LARGE SCALE GENOMIC DNA]</scope>
    <source>
        <strain evidence="8 9">FI-09383</strain>
    </source>
</reference>
<keyword evidence="3 6" id="KW-1133">Transmembrane helix</keyword>
<evidence type="ECO:0000259" key="7">
    <source>
        <dbReference type="PROSITE" id="PS51012"/>
    </source>
</evidence>
<feature type="transmembrane region" description="Helical" evidence="6">
    <location>
        <begin position="218"/>
        <end position="240"/>
    </location>
</feature>
<dbReference type="Proteomes" id="UP000192772">
    <property type="component" value="Unassembled WGS sequence"/>
</dbReference>
<dbReference type="GO" id="GO:0140359">
    <property type="term" value="F:ABC-type transporter activity"/>
    <property type="evidence" value="ECO:0007669"/>
    <property type="project" value="InterPro"/>
</dbReference>
<keyword evidence="6" id="KW-1003">Cell membrane</keyword>
<dbReference type="RefSeq" id="WP_165757576.1">
    <property type="nucleotide sequence ID" value="NZ_MVHP01000001.1"/>
</dbReference>
<sequence>MTAVTVLTERVVLSSLRDHDLLFGVATPIVTFLGFTFALQNVINTGGMSYPQYVVPAVVVQSMLFGALTTTERAAKDRRLGIGVRLHTLAINTAAPLMARMMYCLLRGALAIAAAIATAYLFGFRMMGGALYAAAFVGVALLLTLALSLGADAMGSYGYNLDAVSQLLLIPQLLLVLLSTGMAPVSAFPDWIEPFVRHQPVSHVTETLRGLALGSVSGINLVATLAWTVGLLVVFGAIALRMQRRTQ</sequence>
<comment type="similarity">
    <text evidence="6">Belongs to the ABC-2 integral membrane protein family.</text>
</comment>
<feature type="transmembrane region" description="Helical" evidence="6">
    <location>
        <begin position="21"/>
        <end position="38"/>
    </location>
</feature>
<feature type="transmembrane region" description="Helical" evidence="6">
    <location>
        <begin position="130"/>
        <end position="151"/>
    </location>
</feature>
<evidence type="ECO:0000256" key="1">
    <source>
        <dbReference type="ARBA" id="ARBA00004141"/>
    </source>
</evidence>
<evidence type="ECO:0000256" key="2">
    <source>
        <dbReference type="ARBA" id="ARBA00022692"/>
    </source>
</evidence>
<dbReference type="InterPro" id="IPR051784">
    <property type="entry name" value="Nod_factor_ABC_transporter"/>
</dbReference>
<accession>A0A1X0DA13</accession>
<evidence type="ECO:0000313" key="9">
    <source>
        <dbReference type="Proteomes" id="UP000192772"/>
    </source>
</evidence>
<dbReference type="PIRSF" id="PIRSF006648">
    <property type="entry name" value="DrrB"/>
    <property type="match status" value="1"/>
</dbReference>
<evidence type="ECO:0000256" key="5">
    <source>
        <dbReference type="ARBA" id="ARBA00023251"/>
    </source>
</evidence>
<keyword evidence="2 6" id="KW-0812">Transmembrane</keyword>
<feature type="transmembrane region" description="Helical" evidence="6">
    <location>
        <begin position="163"/>
        <end position="185"/>
    </location>
</feature>
<dbReference type="AlphaFoldDB" id="A0A1X0DA13"/>
<dbReference type="Pfam" id="PF01061">
    <property type="entry name" value="ABC2_membrane"/>
    <property type="match status" value="1"/>
</dbReference>
<evidence type="ECO:0000256" key="4">
    <source>
        <dbReference type="ARBA" id="ARBA00023136"/>
    </source>
</evidence>
<dbReference type="EMBL" id="MVHP01000001">
    <property type="protein sequence ID" value="ORA69255.1"/>
    <property type="molecule type" value="Genomic_DNA"/>
</dbReference>
<organism evidence="8 9">
    <name type="scientific">Mycolicibacterium elephantis</name>
    <dbReference type="NCBI Taxonomy" id="81858"/>
    <lineage>
        <taxon>Bacteria</taxon>
        <taxon>Bacillati</taxon>
        <taxon>Actinomycetota</taxon>
        <taxon>Actinomycetes</taxon>
        <taxon>Mycobacteriales</taxon>
        <taxon>Mycobacteriaceae</taxon>
        <taxon>Mycolicibacterium</taxon>
    </lineage>
</organism>
<dbReference type="STRING" id="81858.BST23_00945"/>
<comment type="caution">
    <text evidence="8">The sequence shown here is derived from an EMBL/GenBank/DDBJ whole genome shotgun (WGS) entry which is preliminary data.</text>
</comment>
<dbReference type="InterPro" id="IPR013525">
    <property type="entry name" value="ABC2_TM"/>
</dbReference>
<dbReference type="InterPro" id="IPR000412">
    <property type="entry name" value="ABC_2_transport"/>
</dbReference>
<dbReference type="PANTHER" id="PTHR43229:SF2">
    <property type="entry name" value="NODULATION PROTEIN J"/>
    <property type="match status" value="1"/>
</dbReference>
<evidence type="ECO:0000256" key="3">
    <source>
        <dbReference type="ARBA" id="ARBA00022989"/>
    </source>
</evidence>
<dbReference type="InterPro" id="IPR047817">
    <property type="entry name" value="ABC2_TM_bact-type"/>
</dbReference>
<keyword evidence="4 6" id="KW-0472">Membrane</keyword>
<feature type="transmembrane region" description="Helical" evidence="6">
    <location>
        <begin position="50"/>
        <end position="69"/>
    </location>
</feature>
<dbReference type="GO" id="GO:0043190">
    <property type="term" value="C:ATP-binding cassette (ABC) transporter complex"/>
    <property type="evidence" value="ECO:0007669"/>
    <property type="project" value="InterPro"/>
</dbReference>
<keyword evidence="6" id="KW-0813">Transport</keyword>
<feature type="transmembrane region" description="Helical" evidence="6">
    <location>
        <begin position="104"/>
        <end position="124"/>
    </location>
</feature>
<comment type="subcellular location">
    <subcellularLocation>
        <location evidence="6">Cell membrane</location>
        <topology evidence="6">Multi-pass membrane protein</topology>
    </subcellularLocation>
    <subcellularLocation>
        <location evidence="1">Membrane</location>
        <topology evidence="1">Multi-pass membrane protein</topology>
    </subcellularLocation>
</comment>
<feature type="domain" description="ABC transmembrane type-2" evidence="7">
    <location>
        <begin position="19"/>
        <end position="246"/>
    </location>
</feature>
<dbReference type="PANTHER" id="PTHR43229">
    <property type="entry name" value="NODULATION PROTEIN J"/>
    <property type="match status" value="1"/>
</dbReference>
<dbReference type="PROSITE" id="PS51012">
    <property type="entry name" value="ABC_TM2"/>
    <property type="match status" value="1"/>
</dbReference>
<protein>
    <recommendedName>
        <fullName evidence="6">Transport permease protein</fullName>
    </recommendedName>
</protein>
<keyword evidence="5" id="KW-0046">Antibiotic resistance</keyword>